<dbReference type="InterPro" id="IPR002469">
    <property type="entry name" value="Peptidase_S9B_N"/>
</dbReference>
<evidence type="ECO:0000259" key="2">
    <source>
        <dbReference type="Pfam" id="PF00326"/>
    </source>
</evidence>
<proteinExistence type="predicted"/>
<organism evidence="4 5">
    <name type="scientific">Anopheles culicifacies</name>
    <dbReference type="NCBI Taxonomy" id="139723"/>
    <lineage>
        <taxon>Eukaryota</taxon>
        <taxon>Metazoa</taxon>
        <taxon>Ecdysozoa</taxon>
        <taxon>Arthropoda</taxon>
        <taxon>Hexapoda</taxon>
        <taxon>Insecta</taxon>
        <taxon>Pterygota</taxon>
        <taxon>Neoptera</taxon>
        <taxon>Endopterygota</taxon>
        <taxon>Diptera</taxon>
        <taxon>Nematocera</taxon>
        <taxon>Culicoidea</taxon>
        <taxon>Culicidae</taxon>
        <taxon>Anophelinae</taxon>
        <taxon>Anopheles</taxon>
        <taxon>culicifacies species complex</taxon>
    </lineage>
</organism>
<dbReference type="Pfam" id="PF00930">
    <property type="entry name" value="DPPIV_N"/>
    <property type="match status" value="1"/>
</dbReference>
<dbReference type="EMBL" id="AXCM01015719">
    <property type="status" value="NOT_ANNOTATED_CDS"/>
    <property type="molecule type" value="Genomic_DNA"/>
</dbReference>
<evidence type="ECO:0000313" key="5">
    <source>
        <dbReference type="Proteomes" id="UP000075883"/>
    </source>
</evidence>
<reference evidence="5" key="1">
    <citation type="submission" date="2013-09" db="EMBL/GenBank/DDBJ databases">
        <title>The Genome Sequence of Anopheles culicifacies species A.</title>
        <authorList>
            <consortium name="The Broad Institute Genomics Platform"/>
            <person name="Neafsey D.E."/>
            <person name="Besansky N."/>
            <person name="Howell P."/>
            <person name="Walton C."/>
            <person name="Young S.K."/>
            <person name="Zeng Q."/>
            <person name="Gargeya S."/>
            <person name="Fitzgerald M."/>
            <person name="Haas B."/>
            <person name="Abouelleil A."/>
            <person name="Allen A.W."/>
            <person name="Alvarado L."/>
            <person name="Arachchi H.M."/>
            <person name="Berlin A.M."/>
            <person name="Chapman S.B."/>
            <person name="Gainer-Dewar J."/>
            <person name="Goldberg J."/>
            <person name="Griggs A."/>
            <person name="Gujja S."/>
            <person name="Hansen M."/>
            <person name="Howarth C."/>
            <person name="Imamovic A."/>
            <person name="Ireland A."/>
            <person name="Larimer J."/>
            <person name="McCowan C."/>
            <person name="Murphy C."/>
            <person name="Pearson M."/>
            <person name="Poon T.W."/>
            <person name="Priest M."/>
            <person name="Roberts A."/>
            <person name="Saif S."/>
            <person name="Shea T."/>
            <person name="Sisk P."/>
            <person name="Sykes S."/>
            <person name="Wortman J."/>
            <person name="Nusbaum C."/>
            <person name="Birren B."/>
        </authorList>
    </citation>
    <scope>NUCLEOTIDE SEQUENCE [LARGE SCALE GENOMIC DNA]</scope>
    <source>
        <strain evidence="5">A-37</strain>
    </source>
</reference>
<feature type="region of interest" description="Disordered" evidence="1">
    <location>
        <begin position="129"/>
        <end position="154"/>
    </location>
</feature>
<accession>A0A182MGT9</accession>
<dbReference type="Proteomes" id="UP000075883">
    <property type="component" value="Unassembled WGS sequence"/>
</dbReference>
<dbReference type="VEuPathDB" id="VectorBase:ACUA017940"/>
<dbReference type="GO" id="GO:0005886">
    <property type="term" value="C:plasma membrane"/>
    <property type="evidence" value="ECO:0007669"/>
    <property type="project" value="TreeGrafter"/>
</dbReference>
<dbReference type="SUPFAM" id="SSF82171">
    <property type="entry name" value="DPP6 N-terminal domain-like"/>
    <property type="match status" value="1"/>
</dbReference>
<dbReference type="AlphaFoldDB" id="A0A182MGT9"/>
<dbReference type="PANTHER" id="PTHR11731">
    <property type="entry name" value="PROTEASE FAMILY S9B,C DIPEPTIDYL-PEPTIDASE IV-RELATED"/>
    <property type="match status" value="1"/>
</dbReference>
<dbReference type="Gene3D" id="2.140.10.30">
    <property type="entry name" value="Dipeptidylpeptidase IV, N-terminal domain"/>
    <property type="match status" value="2"/>
</dbReference>
<feature type="domain" description="Dipeptidylpeptidase IV N-terminal" evidence="3">
    <location>
        <begin position="55"/>
        <end position="131"/>
    </location>
</feature>
<keyword evidence="5" id="KW-1185">Reference proteome</keyword>
<dbReference type="STRING" id="139723.A0A182MGT9"/>
<dbReference type="GO" id="GO:0006508">
    <property type="term" value="P:proteolysis"/>
    <property type="evidence" value="ECO:0007669"/>
    <property type="project" value="InterPro"/>
</dbReference>
<name>A0A182MGT9_9DIPT</name>
<evidence type="ECO:0000256" key="1">
    <source>
        <dbReference type="SAM" id="MobiDB-lite"/>
    </source>
</evidence>
<dbReference type="GO" id="GO:0008236">
    <property type="term" value="F:serine-type peptidase activity"/>
    <property type="evidence" value="ECO:0007669"/>
    <property type="project" value="InterPro"/>
</dbReference>
<evidence type="ECO:0000259" key="3">
    <source>
        <dbReference type="Pfam" id="PF00930"/>
    </source>
</evidence>
<evidence type="ECO:0008006" key="6">
    <source>
        <dbReference type="Google" id="ProtNLM"/>
    </source>
</evidence>
<feature type="region of interest" description="Disordered" evidence="1">
    <location>
        <begin position="13"/>
        <end position="40"/>
    </location>
</feature>
<dbReference type="Gene3D" id="3.40.50.1820">
    <property type="entry name" value="alpha/beta hydrolase"/>
    <property type="match status" value="1"/>
</dbReference>
<protein>
    <recommendedName>
        <fullName evidence="6">Peptidase S9 prolyl oligopeptidase catalytic domain-containing protein</fullName>
    </recommendedName>
</protein>
<feature type="compositionally biased region" description="Low complexity" evidence="1">
    <location>
        <begin position="138"/>
        <end position="147"/>
    </location>
</feature>
<feature type="compositionally biased region" description="Low complexity" evidence="1">
    <location>
        <begin position="21"/>
        <end position="32"/>
    </location>
</feature>
<sequence length="529" mass="59368">MFLRRPSSLENFAADAPQPAPVTTPMTTTTTVAPPPTTPPVPTIPRHLYMLKRLNVRDGSHGYYRHLVLVLLGTKRTITLTMGQFEVTEIVGYDERRGLIYYMAAPYHKPGQRHLYKIPLGLEQLASMTGSGNGGSGSSASGESGTSFDFNPDTGRPGQNASDVLLLRPFGSAVPYCVTCGRGPSDGSDNEDSGDIRSKRPNNCLFNRVSFNDDYTYFVQECLGPESPSTYLVEASSERKVRILNDGNELREQLVQLAKPQIMTFSVQIKYDFNAQVKLFLPPGVKEDDDLQLPLILHIEAGPERQLVSEEYSVDWNWYLSSHQSYIIAQIDARGSGFQGESLKTQIRGRVGIEVEDQLAVLMYLRDNLKLVDPNRICVYGKGYGGYIAMQMLASDSNQVLKCVAAISPIVSFRYYNSFFTERYVLQQDDTERSLIESDLSTKVASLASKNFLLIHSTADCVVHEQHAALLTRSLVNRGIIFRHQMYVDEDHEYRSVSEHLFHTIETYIEENFGNDNQDWTSAFFLSKT</sequence>
<reference evidence="4" key="2">
    <citation type="submission" date="2020-05" db="UniProtKB">
        <authorList>
            <consortium name="EnsemblMetazoa"/>
        </authorList>
    </citation>
    <scope>IDENTIFICATION</scope>
    <source>
        <strain evidence="4">A-37</strain>
    </source>
</reference>
<dbReference type="Pfam" id="PF00326">
    <property type="entry name" value="Peptidase_S9"/>
    <property type="match status" value="1"/>
</dbReference>
<dbReference type="EnsemblMetazoa" id="ACUA017940-RA">
    <property type="protein sequence ID" value="ACUA017940-PA"/>
    <property type="gene ID" value="ACUA017940"/>
</dbReference>
<dbReference type="InterPro" id="IPR050278">
    <property type="entry name" value="Serine_Prot_S9B/DPPIV"/>
</dbReference>
<dbReference type="InterPro" id="IPR001375">
    <property type="entry name" value="Peptidase_S9_cat"/>
</dbReference>
<feature type="domain" description="Peptidase S9 prolyl oligopeptidase catalytic" evidence="2">
    <location>
        <begin position="313"/>
        <end position="515"/>
    </location>
</feature>
<evidence type="ECO:0000313" key="4">
    <source>
        <dbReference type="EnsemblMetazoa" id="ACUA017940-PA"/>
    </source>
</evidence>
<dbReference type="PANTHER" id="PTHR11731:SF135">
    <property type="entry name" value="INACTIVE DIPEPTIDYL PEPTIDASE 10-LIKE PROTEIN"/>
    <property type="match status" value="1"/>
</dbReference>
<dbReference type="SUPFAM" id="SSF53474">
    <property type="entry name" value="alpha/beta-Hydrolases"/>
    <property type="match status" value="1"/>
</dbReference>
<dbReference type="InterPro" id="IPR029058">
    <property type="entry name" value="AB_hydrolase_fold"/>
</dbReference>